<evidence type="ECO:0000256" key="1">
    <source>
        <dbReference type="ARBA" id="ARBA00004651"/>
    </source>
</evidence>
<evidence type="ECO:0000256" key="9">
    <source>
        <dbReference type="ARBA" id="ARBA00023170"/>
    </source>
</evidence>
<dbReference type="PROSITE" id="PS50262">
    <property type="entry name" value="G_PROTEIN_RECEP_F1_2"/>
    <property type="match status" value="1"/>
</dbReference>
<dbReference type="EMBL" id="NCKV01000462">
    <property type="protein sequence ID" value="RWS30558.1"/>
    <property type="molecule type" value="Genomic_DNA"/>
</dbReference>
<dbReference type="STRING" id="299467.A0A443SSR0"/>
<dbReference type="VEuPathDB" id="VectorBase:LDEU001480"/>
<dbReference type="PROSITE" id="PS00237">
    <property type="entry name" value="G_PROTEIN_RECEP_F1_1"/>
    <property type="match status" value="1"/>
</dbReference>
<evidence type="ECO:0000256" key="7">
    <source>
        <dbReference type="ARBA" id="ARBA00023136"/>
    </source>
</evidence>
<keyword evidence="8" id="KW-1015">Disulfide bond</keyword>
<dbReference type="GO" id="GO:0071880">
    <property type="term" value="P:adenylate cyclase-activating adrenergic receptor signaling pathway"/>
    <property type="evidence" value="ECO:0007669"/>
    <property type="project" value="TreeGrafter"/>
</dbReference>
<dbReference type="SMART" id="SM01381">
    <property type="entry name" value="7TM_GPCR_Srsx"/>
    <property type="match status" value="1"/>
</dbReference>
<dbReference type="GO" id="GO:0004993">
    <property type="term" value="F:G protein-coupled serotonin receptor activity"/>
    <property type="evidence" value="ECO:0007669"/>
    <property type="project" value="UniProtKB-ARBA"/>
</dbReference>
<feature type="domain" description="G-protein coupled receptors family 1 profile" evidence="13">
    <location>
        <begin position="47"/>
        <end position="371"/>
    </location>
</feature>
<evidence type="ECO:0000256" key="11">
    <source>
        <dbReference type="RuleBase" id="RU000688"/>
    </source>
</evidence>
<comment type="subcellular location">
    <subcellularLocation>
        <location evidence="1">Cell membrane</location>
        <topology evidence="1">Multi-pass membrane protein</topology>
    </subcellularLocation>
</comment>
<dbReference type="OrthoDB" id="10034726at2759"/>
<feature type="transmembrane region" description="Helical" evidence="12">
    <location>
        <begin position="68"/>
        <end position="93"/>
    </location>
</feature>
<reference evidence="14 15" key="1">
    <citation type="journal article" date="2018" name="Gigascience">
        <title>Genomes of trombidid mites reveal novel predicted allergens and laterally-transferred genes associated with secondary metabolism.</title>
        <authorList>
            <person name="Dong X."/>
            <person name="Chaisiri K."/>
            <person name="Xia D."/>
            <person name="Armstrong S.D."/>
            <person name="Fang Y."/>
            <person name="Donnelly M.J."/>
            <person name="Kadowaki T."/>
            <person name="McGarry J.W."/>
            <person name="Darby A.C."/>
            <person name="Makepeace B.L."/>
        </authorList>
    </citation>
    <scope>NUCLEOTIDE SEQUENCE [LARGE SCALE GENOMIC DNA]</scope>
    <source>
        <strain evidence="14">UoL-UT</strain>
    </source>
</reference>
<evidence type="ECO:0000256" key="10">
    <source>
        <dbReference type="ARBA" id="ARBA00023224"/>
    </source>
</evidence>
<dbReference type="InterPro" id="IPR017452">
    <property type="entry name" value="GPCR_Rhodpsn_7TM"/>
</dbReference>
<feature type="transmembrane region" description="Helical" evidence="12">
    <location>
        <begin position="27"/>
        <end position="56"/>
    </location>
</feature>
<feature type="transmembrane region" description="Helical" evidence="12">
    <location>
        <begin position="105"/>
        <end position="126"/>
    </location>
</feature>
<sequence>MNASVLFTNNTTSANETAKEENEDLRVLVIFGLSTLLGGLTAFTAIGNIFVIVTILMDRNLRTLQNYLILSLAIADLMVACLVMPLGAIYVVYDEWILGTILCYFWTSADLLCCTASILNLLAIAVDRYRSVTRVNYVRKRNSATITITIALVWSVACLVSVCPLLGLKDPNFEHRIKVDKRCLISQDITFQVLATFAAFYCPLLLILLLYWRIYKVARKRIRSKPSSRYNFRVESQRKIYSSEIDTIDLSVNRKDASNLETSSEVPYSSTELHCSGDNKRNMSVRTKRKAFQQRSSESESELKRQYSLSKRERKTAKILMMITGAFIGCWLPFFIAALITPLCPNCVSFRVSNFFLWLGFLNSLLNPVIYTVFSPEFRASFHKMFHRG</sequence>
<keyword evidence="7 12" id="KW-0472">Membrane</keyword>
<evidence type="ECO:0000313" key="14">
    <source>
        <dbReference type="EMBL" id="RWS30558.1"/>
    </source>
</evidence>
<dbReference type="CDD" id="cd15331">
    <property type="entry name" value="7tmA_5-HT1A_invertebrates"/>
    <property type="match status" value="1"/>
</dbReference>
<comment type="caution">
    <text evidence="14">The sequence shown here is derived from an EMBL/GenBank/DDBJ whole genome shotgun (WGS) entry which is preliminary data.</text>
</comment>
<protein>
    <submittedName>
        <fullName evidence="14">5-hydroxytryptamine receptor-like protein</fullName>
    </submittedName>
</protein>
<evidence type="ECO:0000313" key="15">
    <source>
        <dbReference type="Proteomes" id="UP000288716"/>
    </source>
</evidence>
<keyword evidence="6 11" id="KW-0297">G-protein coupled receptor</keyword>
<evidence type="ECO:0000256" key="8">
    <source>
        <dbReference type="ARBA" id="ARBA00023157"/>
    </source>
</evidence>
<dbReference type="Pfam" id="PF00001">
    <property type="entry name" value="7tm_1"/>
    <property type="match status" value="1"/>
</dbReference>
<evidence type="ECO:0000259" key="13">
    <source>
        <dbReference type="PROSITE" id="PS50262"/>
    </source>
</evidence>
<feature type="transmembrane region" description="Helical" evidence="12">
    <location>
        <begin position="189"/>
        <end position="212"/>
    </location>
</feature>
<proteinExistence type="inferred from homology"/>
<evidence type="ECO:0000256" key="12">
    <source>
        <dbReference type="SAM" id="Phobius"/>
    </source>
</evidence>
<keyword evidence="5 12" id="KW-1133">Transmembrane helix</keyword>
<dbReference type="AlphaFoldDB" id="A0A443SSR0"/>
<evidence type="ECO:0000256" key="2">
    <source>
        <dbReference type="ARBA" id="ARBA00010663"/>
    </source>
</evidence>
<accession>A0A443SSR0</accession>
<keyword evidence="3" id="KW-1003">Cell membrane</keyword>
<organism evidence="14 15">
    <name type="scientific">Leptotrombidium deliense</name>
    <dbReference type="NCBI Taxonomy" id="299467"/>
    <lineage>
        <taxon>Eukaryota</taxon>
        <taxon>Metazoa</taxon>
        <taxon>Ecdysozoa</taxon>
        <taxon>Arthropoda</taxon>
        <taxon>Chelicerata</taxon>
        <taxon>Arachnida</taxon>
        <taxon>Acari</taxon>
        <taxon>Acariformes</taxon>
        <taxon>Trombidiformes</taxon>
        <taxon>Prostigmata</taxon>
        <taxon>Anystina</taxon>
        <taxon>Parasitengona</taxon>
        <taxon>Trombiculoidea</taxon>
        <taxon>Trombiculidae</taxon>
        <taxon>Leptotrombidium</taxon>
    </lineage>
</organism>
<dbReference type="GO" id="GO:0043410">
    <property type="term" value="P:positive regulation of MAPK cascade"/>
    <property type="evidence" value="ECO:0007669"/>
    <property type="project" value="TreeGrafter"/>
</dbReference>
<comment type="similarity">
    <text evidence="2 11">Belongs to the G-protein coupled receptor 1 family.</text>
</comment>
<dbReference type="Gene3D" id="1.20.1070.10">
    <property type="entry name" value="Rhodopsin 7-helix transmembrane proteins"/>
    <property type="match status" value="2"/>
</dbReference>
<feature type="transmembrane region" description="Helical" evidence="12">
    <location>
        <begin position="146"/>
        <end position="169"/>
    </location>
</feature>
<keyword evidence="10 11" id="KW-0807">Transducer</keyword>
<dbReference type="GO" id="GO:0005886">
    <property type="term" value="C:plasma membrane"/>
    <property type="evidence" value="ECO:0007669"/>
    <property type="project" value="UniProtKB-SubCell"/>
</dbReference>
<evidence type="ECO:0000256" key="4">
    <source>
        <dbReference type="ARBA" id="ARBA00022692"/>
    </source>
</evidence>
<evidence type="ECO:0000256" key="5">
    <source>
        <dbReference type="ARBA" id="ARBA00022989"/>
    </source>
</evidence>
<dbReference type="SUPFAM" id="SSF81321">
    <property type="entry name" value="Family A G protein-coupled receptor-like"/>
    <property type="match status" value="1"/>
</dbReference>
<keyword evidence="4 11" id="KW-0812">Transmembrane</keyword>
<feature type="transmembrane region" description="Helical" evidence="12">
    <location>
        <begin position="319"/>
        <end position="343"/>
    </location>
</feature>
<evidence type="ECO:0000256" key="3">
    <source>
        <dbReference type="ARBA" id="ARBA00022475"/>
    </source>
</evidence>
<name>A0A443SSR0_9ACAR</name>
<keyword evidence="15" id="KW-1185">Reference proteome</keyword>
<evidence type="ECO:0000256" key="6">
    <source>
        <dbReference type="ARBA" id="ARBA00023040"/>
    </source>
</evidence>
<gene>
    <name evidence="14" type="ORF">B4U80_05497</name>
</gene>
<dbReference type="PANTHER" id="PTHR24248">
    <property type="entry name" value="ADRENERGIC RECEPTOR-RELATED G-PROTEIN COUPLED RECEPTOR"/>
    <property type="match status" value="1"/>
</dbReference>
<dbReference type="PANTHER" id="PTHR24248:SF199">
    <property type="entry name" value="IP13425P-RELATED"/>
    <property type="match status" value="1"/>
</dbReference>
<keyword evidence="9 11" id="KW-0675">Receptor</keyword>
<dbReference type="Proteomes" id="UP000288716">
    <property type="component" value="Unassembled WGS sequence"/>
</dbReference>
<dbReference type="PRINTS" id="PR00237">
    <property type="entry name" value="GPCRRHODOPSN"/>
</dbReference>
<dbReference type="InterPro" id="IPR000276">
    <property type="entry name" value="GPCR_Rhodpsn"/>
</dbReference>
<feature type="transmembrane region" description="Helical" evidence="12">
    <location>
        <begin position="355"/>
        <end position="374"/>
    </location>
</feature>